<dbReference type="InterPro" id="IPR008334">
    <property type="entry name" value="5'-Nucleotdase_C"/>
</dbReference>
<evidence type="ECO:0000259" key="3">
    <source>
        <dbReference type="Pfam" id="PF00149"/>
    </source>
</evidence>
<dbReference type="PANTHER" id="PTHR11575">
    <property type="entry name" value="5'-NUCLEOTIDASE-RELATED"/>
    <property type="match status" value="1"/>
</dbReference>
<comment type="similarity">
    <text evidence="2">Belongs to the 5'-nucleotidase family.</text>
</comment>
<dbReference type="InterPro" id="IPR006179">
    <property type="entry name" value="5_nucleotidase/apyrase"/>
</dbReference>
<gene>
    <name evidence="5" type="ORF">FB458_1943</name>
</gene>
<evidence type="ECO:0000259" key="4">
    <source>
        <dbReference type="Pfam" id="PF02872"/>
    </source>
</evidence>
<dbReference type="Pfam" id="PF02872">
    <property type="entry name" value="5_nucleotid_C"/>
    <property type="match status" value="1"/>
</dbReference>
<dbReference type="SUPFAM" id="SSF56300">
    <property type="entry name" value="Metallo-dependent phosphatases"/>
    <property type="match status" value="1"/>
</dbReference>
<dbReference type="RefSeq" id="WP_141848309.1">
    <property type="nucleotide sequence ID" value="NZ_BAAAPR010000005.1"/>
</dbReference>
<keyword evidence="6" id="KW-1185">Reference proteome</keyword>
<dbReference type="GO" id="GO:0000166">
    <property type="term" value="F:nucleotide binding"/>
    <property type="evidence" value="ECO:0007669"/>
    <property type="project" value="UniProtKB-KW"/>
</dbReference>
<keyword evidence="2" id="KW-0547">Nucleotide-binding</keyword>
<feature type="domain" description="5'-Nucleotidase C-terminal" evidence="4">
    <location>
        <begin position="423"/>
        <end position="588"/>
    </location>
</feature>
<dbReference type="OrthoDB" id="1016457at2"/>
<dbReference type="InterPro" id="IPR029052">
    <property type="entry name" value="Metallo-depent_PP-like"/>
</dbReference>
<comment type="caution">
    <text evidence="5">The sequence shown here is derived from an EMBL/GenBank/DDBJ whole genome shotgun (WGS) entry which is preliminary data.</text>
</comment>
<dbReference type="PROSITE" id="PS51318">
    <property type="entry name" value="TAT"/>
    <property type="match status" value="1"/>
</dbReference>
<protein>
    <submittedName>
        <fullName evidence="5">5'-nucleotidase</fullName>
    </submittedName>
</protein>
<dbReference type="InterPro" id="IPR006311">
    <property type="entry name" value="TAT_signal"/>
</dbReference>
<evidence type="ECO:0000313" key="5">
    <source>
        <dbReference type="EMBL" id="TQJ08846.1"/>
    </source>
</evidence>
<dbReference type="SUPFAM" id="SSF55816">
    <property type="entry name" value="5'-nucleotidase (syn. UDP-sugar hydrolase), C-terminal domain"/>
    <property type="match status" value="1"/>
</dbReference>
<dbReference type="EMBL" id="VFMN01000001">
    <property type="protein sequence ID" value="TQJ08846.1"/>
    <property type="molecule type" value="Genomic_DNA"/>
</dbReference>
<dbReference type="GO" id="GO:0008253">
    <property type="term" value="F:5'-nucleotidase activity"/>
    <property type="evidence" value="ECO:0007669"/>
    <property type="project" value="TreeGrafter"/>
</dbReference>
<dbReference type="InterPro" id="IPR036907">
    <property type="entry name" value="5'-Nucleotdase_C_sf"/>
</dbReference>
<name>A0A542E0K4_9MICO</name>
<dbReference type="GO" id="GO:0009166">
    <property type="term" value="P:nucleotide catabolic process"/>
    <property type="evidence" value="ECO:0007669"/>
    <property type="project" value="InterPro"/>
</dbReference>
<dbReference type="Proteomes" id="UP000317893">
    <property type="component" value="Unassembled WGS sequence"/>
</dbReference>
<keyword evidence="2" id="KW-0378">Hydrolase</keyword>
<dbReference type="PANTHER" id="PTHR11575:SF24">
    <property type="entry name" value="5'-NUCLEOTIDASE"/>
    <property type="match status" value="1"/>
</dbReference>
<evidence type="ECO:0000256" key="2">
    <source>
        <dbReference type="RuleBase" id="RU362119"/>
    </source>
</evidence>
<evidence type="ECO:0000313" key="6">
    <source>
        <dbReference type="Proteomes" id="UP000317893"/>
    </source>
</evidence>
<dbReference type="PRINTS" id="PR01607">
    <property type="entry name" value="APYRASEFAMLY"/>
</dbReference>
<dbReference type="Gene3D" id="3.60.21.10">
    <property type="match status" value="1"/>
</dbReference>
<feature type="chain" id="PRO_5022272634" evidence="2">
    <location>
        <begin position="31"/>
        <end position="627"/>
    </location>
</feature>
<dbReference type="GO" id="GO:0008768">
    <property type="term" value="F:UDP-sugar diphosphatase activity"/>
    <property type="evidence" value="ECO:0007669"/>
    <property type="project" value="TreeGrafter"/>
</dbReference>
<dbReference type="Pfam" id="PF00149">
    <property type="entry name" value="Metallophos"/>
    <property type="match status" value="1"/>
</dbReference>
<dbReference type="AlphaFoldDB" id="A0A542E0K4"/>
<keyword evidence="1 2" id="KW-0732">Signal</keyword>
<dbReference type="InterPro" id="IPR004843">
    <property type="entry name" value="Calcineurin-like_PHP"/>
</dbReference>
<dbReference type="Gene3D" id="3.90.780.10">
    <property type="entry name" value="5'-Nucleotidase, C-terminal domain"/>
    <property type="match status" value="1"/>
</dbReference>
<feature type="signal peptide" evidence="2">
    <location>
        <begin position="1"/>
        <end position="30"/>
    </location>
</feature>
<proteinExistence type="inferred from homology"/>
<evidence type="ECO:0000256" key="1">
    <source>
        <dbReference type="ARBA" id="ARBA00022729"/>
    </source>
</evidence>
<accession>A0A542E0K4</accession>
<sequence length="627" mass="64942">MSFTRRRLTGVIGAAACALAVVAAAGPTQAAPAASGPSGAQPDKDGNVKIQLLSFNDFHGNLEPPAGSSGRLVVDHRLDPGATTPVDVTQDAGGAEYLATTLKKEREGHPLSLTVAAGDLIGASPLLSAAFHDEPTIESMNAMGLDVSAVGNHEFDEGYRELQRMADGGCINDGAGANNQNSCPAGKFAGASFDYLAANVKYRWDTQGHRAGDTILPAYTVKQVGPAKIGFIGMTLKDTPSIVTAAGVRGLDFTDEVDTANALVPVLKRQGVQAIVVLIHQGGVPSPQQWTDPVSGKTFSVNPTYDYTCDKGGSLIAASSPILPIAAKLSPEIDMVVSGHTHQPYVCSVTDPAGKPRLLTSASSFGRLVTDTTLTYNTRTNDILRGSVQGSNVVVDRTQAKDADQTALIAKYKTLVTPIASKVVGSVTADVTRSGNPAGETPLGDLIADAQLADPSTVTNGQQPVIAFMNPGGIRADLTYASSPYGEAPGDITFDEAFTVQPFNNYLVSLSLTGQSIYDLLTQQVTGLNAGAVKTLQVSKGFTYTMTPTGPVDGSVALNGTPIDKAATYRVVTNNFLAGGGDNFAAFTTGTGVYYGGLDIDAFSAYLTSVSPYAPSTPTRISGTVTP</sequence>
<feature type="domain" description="Calcineurin-like phosphoesterase" evidence="3">
    <location>
        <begin position="55"/>
        <end position="344"/>
    </location>
</feature>
<reference evidence="5 6" key="1">
    <citation type="submission" date="2019-06" db="EMBL/GenBank/DDBJ databases">
        <title>Sequencing the genomes of 1000 actinobacteria strains.</title>
        <authorList>
            <person name="Klenk H.-P."/>
        </authorList>
    </citation>
    <scope>NUCLEOTIDE SEQUENCE [LARGE SCALE GENOMIC DNA]</scope>
    <source>
        <strain evidence="5 6">DSM 18607</strain>
    </source>
</reference>
<dbReference type="GO" id="GO:0030288">
    <property type="term" value="C:outer membrane-bounded periplasmic space"/>
    <property type="evidence" value="ECO:0007669"/>
    <property type="project" value="TreeGrafter"/>
</dbReference>
<organism evidence="5 6">
    <name type="scientific">Lapillicoccus jejuensis</name>
    <dbReference type="NCBI Taxonomy" id="402171"/>
    <lineage>
        <taxon>Bacteria</taxon>
        <taxon>Bacillati</taxon>
        <taxon>Actinomycetota</taxon>
        <taxon>Actinomycetes</taxon>
        <taxon>Micrococcales</taxon>
        <taxon>Intrasporangiaceae</taxon>
        <taxon>Lapillicoccus</taxon>
    </lineage>
</organism>